<dbReference type="InterPro" id="IPR029058">
    <property type="entry name" value="AB_hydrolase_fold"/>
</dbReference>
<evidence type="ECO:0000313" key="4">
    <source>
        <dbReference type="Proteomes" id="UP000004892"/>
    </source>
</evidence>
<dbReference type="eggNOG" id="COG1073">
    <property type="taxonomic scope" value="Bacteria"/>
</dbReference>
<dbReference type="Gene3D" id="3.40.50.1820">
    <property type="entry name" value="alpha/beta hydrolase"/>
    <property type="match status" value="1"/>
</dbReference>
<accession>H1DDU6</accession>
<evidence type="ECO:0000259" key="2">
    <source>
        <dbReference type="Pfam" id="PF12146"/>
    </source>
</evidence>
<dbReference type="HOGENOM" id="CLU_033707_1_0_10"/>
<dbReference type="Pfam" id="PF12146">
    <property type="entry name" value="Hydrolase_4"/>
    <property type="match status" value="1"/>
</dbReference>
<comment type="caution">
    <text evidence="3">The sequence shown here is derived from an EMBL/GenBank/DDBJ whole genome shotgun (WGS) entry which is preliminary data.</text>
</comment>
<organism evidence="3 4">
    <name type="scientific">Odoribacter laneus YIT 12061</name>
    <dbReference type="NCBI Taxonomy" id="742817"/>
    <lineage>
        <taxon>Bacteria</taxon>
        <taxon>Pseudomonadati</taxon>
        <taxon>Bacteroidota</taxon>
        <taxon>Bacteroidia</taxon>
        <taxon>Bacteroidales</taxon>
        <taxon>Odoribacteraceae</taxon>
        <taxon>Odoribacter</taxon>
    </lineage>
</organism>
<feature type="domain" description="Serine aminopeptidase S33" evidence="2">
    <location>
        <begin position="73"/>
        <end position="161"/>
    </location>
</feature>
<dbReference type="Proteomes" id="UP000004892">
    <property type="component" value="Unassembled WGS sequence"/>
</dbReference>
<protein>
    <recommendedName>
        <fullName evidence="2">Serine aminopeptidase S33 domain-containing protein</fullName>
    </recommendedName>
</protein>
<dbReference type="InterPro" id="IPR053145">
    <property type="entry name" value="AB_hydrolase_Est10"/>
</dbReference>
<dbReference type="STRING" id="742817.HMPREF9449_00432"/>
<dbReference type="AlphaFoldDB" id="H1DDU6"/>
<feature type="chain" id="PRO_5003549380" description="Serine aminopeptidase S33 domain-containing protein" evidence="1">
    <location>
        <begin position="20"/>
        <end position="312"/>
    </location>
</feature>
<dbReference type="PATRIC" id="fig|742817.3.peg.461"/>
<evidence type="ECO:0000313" key="3">
    <source>
        <dbReference type="EMBL" id="EHP50743.1"/>
    </source>
</evidence>
<dbReference type="GeneID" id="98068084"/>
<gene>
    <name evidence="3" type="ORF">HMPREF9449_00432</name>
</gene>
<name>H1DDU6_9BACT</name>
<sequence length="312" mass="34393">MKIILFSLLLYLGLSNLMAQEEAVVLQTPTGDIYGTLLTPERNNNLPVVLLIAGSGPTDRNGNNPLMTNNSLKMLAELLAKNGIASLRYDKRGISASAAAGKEESVLRLEDYVKDVKAWSDFLKKDKGFTKIILAGHSEGSLIGMLAAIDNPTISQFISIAGSGERMSDLLRRQLASQPQPVIDLCMPIIDKLEKGDTVANPSPLLYSLFRPSVQPYLISCFKYNPCEEISRLHIPVLILQGDHDIQCSVEDAEALAKAYPRAEKHIIQGMSHVMKDCNTLDKFAQIDQVYNNPALPLNTQLGEMIIRFIKK</sequence>
<dbReference type="RefSeq" id="WP_009135586.1">
    <property type="nucleotide sequence ID" value="NZ_JH594596.1"/>
</dbReference>
<dbReference type="PANTHER" id="PTHR43265:SF1">
    <property type="entry name" value="ESTERASE ESTD"/>
    <property type="match status" value="1"/>
</dbReference>
<keyword evidence="4" id="KW-1185">Reference proteome</keyword>
<feature type="signal peptide" evidence="1">
    <location>
        <begin position="1"/>
        <end position="19"/>
    </location>
</feature>
<proteinExistence type="predicted"/>
<dbReference type="GO" id="GO:0052689">
    <property type="term" value="F:carboxylic ester hydrolase activity"/>
    <property type="evidence" value="ECO:0007669"/>
    <property type="project" value="TreeGrafter"/>
</dbReference>
<evidence type="ECO:0000256" key="1">
    <source>
        <dbReference type="SAM" id="SignalP"/>
    </source>
</evidence>
<dbReference type="EMBL" id="ADMC01000005">
    <property type="protein sequence ID" value="EHP50743.1"/>
    <property type="molecule type" value="Genomic_DNA"/>
</dbReference>
<dbReference type="SUPFAM" id="SSF53474">
    <property type="entry name" value="alpha/beta-Hydrolases"/>
    <property type="match status" value="1"/>
</dbReference>
<reference evidence="3 4" key="1">
    <citation type="submission" date="2012-01" db="EMBL/GenBank/DDBJ databases">
        <title>The Genome Sequence of Odoribacter laneus YIT 12061.</title>
        <authorList>
            <consortium name="The Broad Institute Genome Sequencing Platform"/>
            <person name="Earl A."/>
            <person name="Ward D."/>
            <person name="Feldgarden M."/>
            <person name="Gevers D."/>
            <person name="Morotomi M."/>
            <person name="Young S.K."/>
            <person name="Zeng Q."/>
            <person name="Gargeya S."/>
            <person name="Fitzgerald M."/>
            <person name="Haas B."/>
            <person name="Abouelleil A."/>
            <person name="Alvarado L."/>
            <person name="Arachchi H.M."/>
            <person name="Berlin A."/>
            <person name="Chapman S.B."/>
            <person name="Gearin G."/>
            <person name="Goldberg J."/>
            <person name="Griggs A."/>
            <person name="Gujja S."/>
            <person name="Hansen M."/>
            <person name="Heiman D."/>
            <person name="Howarth C."/>
            <person name="Larimer J."/>
            <person name="Lui A."/>
            <person name="MacDonald P.J.P."/>
            <person name="McCowen C."/>
            <person name="Montmayeur A."/>
            <person name="Murphy C."/>
            <person name="Neiman D."/>
            <person name="Pearson M."/>
            <person name="Priest M."/>
            <person name="Roberts A."/>
            <person name="Saif S."/>
            <person name="Shea T."/>
            <person name="Sisk P."/>
            <person name="Stolte C."/>
            <person name="Sykes S."/>
            <person name="Wortman J."/>
            <person name="Nusbaum C."/>
            <person name="Birren B."/>
        </authorList>
    </citation>
    <scope>NUCLEOTIDE SEQUENCE [LARGE SCALE GENOMIC DNA]</scope>
    <source>
        <strain evidence="3 4">YIT 12061</strain>
    </source>
</reference>
<dbReference type="InterPro" id="IPR022742">
    <property type="entry name" value="Hydrolase_4"/>
</dbReference>
<dbReference type="PANTHER" id="PTHR43265">
    <property type="entry name" value="ESTERASE ESTD"/>
    <property type="match status" value="1"/>
</dbReference>
<keyword evidence="1" id="KW-0732">Signal</keyword>